<organism evidence="1 2">
    <name type="scientific">Hwangdonia lutea</name>
    <dbReference type="NCBI Taxonomy" id="3075823"/>
    <lineage>
        <taxon>Bacteria</taxon>
        <taxon>Pseudomonadati</taxon>
        <taxon>Bacteroidota</taxon>
        <taxon>Flavobacteriia</taxon>
        <taxon>Flavobacteriales</taxon>
        <taxon>Flavobacteriaceae</taxon>
        <taxon>Hwangdonia</taxon>
    </lineage>
</organism>
<dbReference type="Gene3D" id="3.40.50.1820">
    <property type="entry name" value="alpha/beta hydrolase"/>
    <property type="match status" value="1"/>
</dbReference>
<dbReference type="EMBL" id="CP136521">
    <property type="protein sequence ID" value="WOD44713.1"/>
    <property type="molecule type" value="Genomic_DNA"/>
</dbReference>
<dbReference type="PANTHER" id="PTHR48098">
    <property type="entry name" value="ENTEROCHELIN ESTERASE-RELATED"/>
    <property type="match status" value="1"/>
</dbReference>
<dbReference type="PANTHER" id="PTHR48098:SF6">
    <property type="entry name" value="FERRI-BACILLIBACTIN ESTERASE BESA"/>
    <property type="match status" value="1"/>
</dbReference>
<dbReference type="InterPro" id="IPR000801">
    <property type="entry name" value="Esterase-like"/>
</dbReference>
<accession>A0AA97HSC4</accession>
<keyword evidence="1" id="KW-0378">Hydrolase</keyword>
<protein>
    <submittedName>
        <fullName evidence="1">Alpha/beta hydrolase-fold protein</fullName>
    </submittedName>
</protein>
<dbReference type="Proteomes" id="UP001302486">
    <property type="component" value="Chromosome"/>
</dbReference>
<dbReference type="AlphaFoldDB" id="A0AA97HSC4"/>
<dbReference type="GO" id="GO:0016787">
    <property type="term" value="F:hydrolase activity"/>
    <property type="evidence" value="ECO:0007669"/>
    <property type="project" value="UniProtKB-KW"/>
</dbReference>
<dbReference type="InterPro" id="IPR011990">
    <property type="entry name" value="TPR-like_helical_dom_sf"/>
</dbReference>
<sequence>MKQPIIFLLAFFCITNTFDAQVKYETFESSKLGETRELKIQLPRGYNSNEDKNYPLFIVFDGDYLFEAVAGNVDYYSYWEDMPEAIVVGINQLEKRFDDCLYSEQNSLPIETGASFYEFIGMELIPYIEKTYRTENFRVAVGHGETANFINYFLLKQQPLFQGYMVISPELAPNMLDYIPEQLGKLESKIFYYLANTTNDSRSIKKMTAALNADISALDTKNIFYNFDSFESGSHYSVPAHAIPKALESIFYVFQPISKKEYKEVILELDGSPVEYLQEKYKMIKELFGIEKQILINDFKAISAAIEKHEDFEYYEALGKMARKEYPDTLLGNYYLARFYEETGEPKKAMRTYQSAYMLDEIAGVTKDLMIEKADLIKEDFGY</sequence>
<proteinExistence type="predicted"/>
<dbReference type="InterPro" id="IPR050583">
    <property type="entry name" value="Mycobacterial_A85_antigen"/>
</dbReference>
<evidence type="ECO:0000313" key="1">
    <source>
        <dbReference type="EMBL" id="WOD44713.1"/>
    </source>
</evidence>
<dbReference type="RefSeq" id="WP_316984374.1">
    <property type="nucleotide sequence ID" value="NZ_CP136521.1"/>
</dbReference>
<dbReference type="SUPFAM" id="SSF53474">
    <property type="entry name" value="alpha/beta-Hydrolases"/>
    <property type="match status" value="1"/>
</dbReference>
<dbReference type="InterPro" id="IPR029058">
    <property type="entry name" value="AB_hydrolase_fold"/>
</dbReference>
<evidence type="ECO:0000313" key="2">
    <source>
        <dbReference type="Proteomes" id="UP001302486"/>
    </source>
</evidence>
<reference evidence="2" key="1">
    <citation type="submission" date="2024-06" db="EMBL/GenBank/DDBJ databases">
        <title>Hwangdonia haimaensis gen. nov., sp. nov., a member of the family Flavobacteriaceae isolated from the haima cold seep.</title>
        <authorList>
            <person name="Li J."/>
        </authorList>
    </citation>
    <scope>NUCLEOTIDE SEQUENCE [LARGE SCALE GENOMIC DNA]</scope>
    <source>
        <strain evidence="2">SCSIO 19198</strain>
    </source>
</reference>
<name>A0AA97HSC4_9FLAO</name>
<dbReference type="Gene3D" id="1.25.40.10">
    <property type="entry name" value="Tetratricopeptide repeat domain"/>
    <property type="match status" value="1"/>
</dbReference>
<dbReference type="KEGG" id="hws:RNZ46_05490"/>
<keyword evidence="2" id="KW-1185">Reference proteome</keyword>
<gene>
    <name evidence="1" type="ORF">RNZ46_05490</name>
</gene>
<dbReference type="Pfam" id="PF00756">
    <property type="entry name" value="Esterase"/>
    <property type="match status" value="1"/>
</dbReference>